<dbReference type="AlphaFoldDB" id="A0A1W1C4S6"/>
<dbReference type="EMBL" id="FPHG01000045">
    <property type="protein sequence ID" value="SFV60848.1"/>
    <property type="molecule type" value="Genomic_DNA"/>
</dbReference>
<evidence type="ECO:0000313" key="1">
    <source>
        <dbReference type="EMBL" id="SFV60848.1"/>
    </source>
</evidence>
<reference evidence="1" key="1">
    <citation type="submission" date="2016-10" db="EMBL/GenBank/DDBJ databases">
        <authorList>
            <person name="de Groot N.N."/>
        </authorList>
    </citation>
    <scope>NUCLEOTIDE SEQUENCE</scope>
</reference>
<accession>A0A1W1C4S6</accession>
<proteinExistence type="predicted"/>
<protein>
    <recommendedName>
        <fullName evidence="2">Transposase</fullName>
    </recommendedName>
</protein>
<name>A0A1W1C4S6_9ZZZZ</name>
<organism evidence="1">
    <name type="scientific">hydrothermal vent metagenome</name>
    <dbReference type="NCBI Taxonomy" id="652676"/>
    <lineage>
        <taxon>unclassified sequences</taxon>
        <taxon>metagenomes</taxon>
        <taxon>ecological metagenomes</taxon>
    </lineage>
</organism>
<sequence length="64" mass="7206">MYKESLIYTAKNDGIKEGMERGIEKGIEKGKIEIAKKLLAQNIDLDIIVISTGLTIEEIENLRD</sequence>
<gene>
    <name evidence="1" type="ORF">MNB_SV-9-601</name>
</gene>
<evidence type="ECO:0008006" key="2">
    <source>
        <dbReference type="Google" id="ProtNLM"/>
    </source>
</evidence>